<proteinExistence type="predicted"/>
<evidence type="ECO:0000313" key="2">
    <source>
        <dbReference type="Proteomes" id="UP001431429"/>
    </source>
</evidence>
<dbReference type="Proteomes" id="UP001431429">
    <property type="component" value="Unassembled WGS sequence"/>
</dbReference>
<gene>
    <name evidence="1" type="ORF">NBG84_34345</name>
</gene>
<evidence type="ECO:0008006" key="3">
    <source>
        <dbReference type="Google" id="ProtNLM"/>
    </source>
</evidence>
<protein>
    <recommendedName>
        <fullName evidence="3">Small CPxCG-related zinc finger protein</fullName>
    </recommendedName>
</protein>
<name>A0ABT0UXW2_9ACTN</name>
<comment type="caution">
    <text evidence="1">The sequence shown here is derived from an EMBL/GenBank/DDBJ whole genome shotgun (WGS) entry which is preliminary data.</text>
</comment>
<dbReference type="EMBL" id="JAMQAW010000070">
    <property type="protein sequence ID" value="MCM2393300.1"/>
    <property type="molecule type" value="Genomic_DNA"/>
</dbReference>
<dbReference type="RefSeq" id="WP_250923601.1">
    <property type="nucleotide sequence ID" value="NZ_JAMQAW010000070.1"/>
</dbReference>
<accession>A0ABT0UXW2</accession>
<evidence type="ECO:0000313" key="1">
    <source>
        <dbReference type="EMBL" id="MCM2393300.1"/>
    </source>
</evidence>
<reference evidence="1" key="1">
    <citation type="submission" date="2022-06" db="EMBL/GenBank/DDBJ databases">
        <title>Genome public.</title>
        <authorList>
            <person name="Sun Q."/>
        </authorList>
    </citation>
    <scope>NUCLEOTIDE SEQUENCE</scope>
    <source>
        <strain evidence="1">CWNU-1</strain>
    </source>
</reference>
<organism evidence="1 2">
    <name type="scientific">Streptomyces albipurpureus</name>
    <dbReference type="NCBI Taxonomy" id="2897419"/>
    <lineage>
        <taxon>Bacteria</taxon>
        <taxon>Bacillati</taxon>
        <taxon>Actinomycetota</taxon>
        <taxon>Actinomycetes</taxon>
        <taxon>Kitasatosporales</taxon>
        <taxon>Streptomycetaceae</taxon>
        <taxon>Streptomyces</taxon>
    </lineage>
</organism>
<keyword evidence="2" id="KW-1185">Reference proteome</keyword>
<sequence>MTLDALTADAPTVFRADCVECGRATIAAVPVRWAQAGEIVLYACPQCAPFLTPGPAPDEHHRTAA</sequence>